<dbReference type="EMBL" id="JAPEVB010000001">
    <property type="protein sequence ID" value="KAJ4396625.1"/>
    <property type="molecule type" value="Genomic_DNA"/>
</dbReference>
<feature type="chain" id="PRO_5040812937" description="Malate dehydrogenase" evidence="2">
    <location>
        <begin position="25"/>
        <end position="267"/>
    </location>
</feature>
<protein>
    <recommendedName>
        <fullName evidence="5">Malate dehydrogenase</fullName>
    </recommendedName>
</protein>
<dbReference type="OrthoDB" id="1859733at2759"/>
<sequence>MHFSQIISVASVLATALTAPTTKCKPPSTTTSPTLPSTGSTDLTAPSTNLTLKYLAVGHGIQNYTCASDNATAVNVGALAVLYDATALYSASSYANLSSTVLWDQAIPLNLLNTAAAGPVSTTSGLATTTFSETDYQADSANPFPSPAADLALTAQQVSASFLGHHYFDSLGAPTFDLSASTDKLFFSGAKIGDVKAPTDADKGVLATGAVDWLELGDNGRGLSEGVSNVYRVVTAGGVAEACSVSEANPTGQVFSVPYVAQYWFYG</sequence>
<dbReference type="Pfam" id="PF11937">
    <property type="entry name" value="DUF3455"/>
    <property type="match status" value="1"/>
</dbReference>
<dbReference type="Proteomes" id="UP001140453">
    <property type="component" value="Unassembled WGS sequence"/>
</dbReference>
<evidence type="ECO:0000256" key="2">
    <source>
        <dbReference type="SAM" id="SignalP"/>
    </source>
</evidence>
<proteinExistence type="predicted"/>
<dbReference type="PANTHER" id="PTHR35567:SF3">
    <property type="entry name" value="MALATE DEHYDROGENASE"/>
    <property type="match status" value="1"/>
</dbReference>
<evidence type="ECO:0000256" key="1">
    <source>
        <dbReference type="SAM" id="MobiDB-lite"/>
    </source>
</evidence>
<evidence type="ECO:0000313" key="4">
    <source>
        <dbReference type="Proteomes" id="UP001140453"/>
    </source>
</evidence>
<reference evidence="3" key="1">
    <citation type="submission" date="2022-10" db="EMBL/GenBank/DDBJ databases">
        <title>Tapping the CABI collections for fungal endophytes: first genome assemblies for Collariella, Neodidymelliopsis, Ascochyta clinopodiicola, Didymella pomorum, Didymosphaeria variabile, Neocosmospora piperis and Neocucurbitaria cava.</title>
        <authorList>
            <person name="Hill R."/>
        </authorList>
    </citation>
    <scope>NUCLEOTIDE SEQUENCE</scope>
    <source>
        <strain evidence="3">IMI 355082</strain>
    </source>
</reference>
<feature type="signal peptide" evidence="2">
    <location>
        <begin position="1"/>
        <end position="24"/>
    </location>
</feature>
<feature type="region of interest" description="Disordered" evidence="1">
    <location>
        <begin position="23"/>
        <end position="42"/>
    </location>
</feature>
<name>A0A9W8Z2Y8_9PEZI</name>
<comment type="caution">
    <text evidence="3">The sequence shown here is derived from an EMBL/GenBank/DDBJ whole genome shotgun (WGS) entry which is preliminary data.</text>
</comment>
<keyword evidence="2" id="KW-0732">Signal</keyword>
<dbReference type="InterPro" id="IPR021851">
    <property type="entry name" value="DUF3455"/>
</dbReference>
<evidence type="ECO:0008006" key="5">
    <source>
        <dbReference type="Google" id="ProtNLM"/>
    </source>
</evidence>
<accession>A0A9W8Z2Y8</accession>
<organism evidence="3 4">
    <name type="scientific">Gnomoniopsis smithogilvyi</name>
    <dbReference type="NCBI Taxonomy" id="1191159"/>
    <lineage>
        <taxon>Eukaryota</taxon>
        <taxon>Fungi</taxon>
        <taxon>Dikarya</taxon>
        <taxon>Ascomycota</taxon>
        <taxon>Pezizomycotina</taxon>
        <taxon>Sordariomycetes</taxon>
        <taxon>Sordariomycetidae</taxon>
        <taxon>Diaporthales</taxon>
        <taxon>Gnomoniaceae</taxon>
        <taxon>Gnomoniopsis</taxon>
    </lineage>
</organism>
<dbReference type="PANTHER" id="PTHR35567">
    <property type="entry name" value="MALATE DEHYDROGENASE (AFU_ORTHOLOGUE AFUA_2G13800)"/>
    <property type="match status" value="1"/>
</dbReference>
<evidence type="ECO:0000313" key="3">
    <source>
        <dbReference type="EMBL" id="KAJ4396625.1"/>
    </source>
</evidence>
<gene>
    <name evidence="3" type="ORF">N0V93_000846</name>
</gene>
<keyword evidence="4" id="KW-1185">Reference proteome</keyword>
<dbReference type="AlphaFoldDB" id="A0A9W8Z2Y8"/>